<dbReference type="EMBL" id="CM003528">
    <property type="protein sequence ID" value="RCV08390.1"/>
    <property type="molecule type" value="Genomic_DNA"/>
</dbReference>
<feature type="compositionally biased region" description="Low complexity" evidence="1">
    <location>
        <begin position="54"/>
        <end position="65"/>
    </location>
</feature>
<feature type="compositionally biased region" description="Basic and acidic residues" evidence="1">
    <location>
        <begin position="89"/>
        <end position="114"/>
    </location>
</feature>
<protein>
    <submittedName>
        <fullName evidence="2">Uncharacterized protein</fullName>
    </submittedName>
</protein>
<gene>
    <name evidence="2" type="ORF">SETIT_1G322400v2</name>
</gene>
<feature type="region of interest" description="Disordered" evidence="1">
    <location>
        <begin position="79"/>
        <end position="132"/>
    </location>
</feature>
<proteinExistence type="predicted"/>
<evidence type="ECO:0000256" key="1">
    <source>
        <dbReference type="SAM" id="MobiDB-lite"/>
    </source>
</evidence>
<reference evidence="2" key="1">
    <citation type="journal article" date="2012" name="Nat. Biotechnol.">
        <title>Reference genome sequence of the model plant Setaria.</title>
        <authorList>
            <person name="Bennetzen J.L."/>
            <person name="Schmutz J."/>
            <person name="Wang H."/>
            <person name="Percifield R."/>
            <person name="Hawkins J."/>
            <person name="Pontaroli A.C."/>
            <person name="Estep M."/>
            <person name="Feng L."/>
            <person name="Vaughn J.N."/>
            <person name="Grimwood J."/>
            <person name="Jenkins J."/>
            <person name="Barry K."/>
            <person name="Lindquist E."/>
            <person name="Hellsten U."/>
            <person name="Deshpande S."/>
            <person name="Wang X."/>
            <person name="Wu X."/>
            <person name="Mitros T."/>
            <person name="Triplett J."/>
            <person name="Yang X."/>
            <person name="Ye C.Y."/>
            <person name="Mauro-Herrera M."/>
            <person name="Wang L."/>
            <person name="Li P."/>
            <person name="Sharma M."/>
            <person name="Sharma R."/>
            <person name="Ronald P.C."/>
            <person name="Panaud O."/>
            <person name="Kellogg E.A."/>
            <person name="Brutnell T.P."/>
            <person name="Doust A.N."/>
            <person name="Tuskan G.A."/>
            <person name="Rokhsar D."/>
            <person name="Devos K.M."/>
        </authorList>
    </citation>
    <scope>NUCLEOTIDE SEQUENCE [LARGE SCALE GENOMIC DNA]</scope>
    <source>
        <strain evidence="2">Yugu1</strain>
    </source>
</reference>
<sequence>MGGAECSPARGRRQEVRLGGSGELARPTAVDLPWQRRYDSCGQRRRGSRPGMWAAASGSSRCAARAGRRRGARAAWLTAAGDGECQESPGDKHRTSKSQEHEDTTHANVVEHDGSSYGAAGGGRGSLSAMAA</sequence>
<name>A0A368PTT9_SETIT</name>
<organism evidence="2">
    <name type="scientific">Setaria italica</name>
    <name type="common">Foxtail millet</name>
    <name type="synonym">Panicum italicum</name>
    <dbReference type="NCBI Taxonomy" id="4555"/>
    <lineage>
        <taxon>Eukaryota</taxon>
        <taxon>Viridiplantae</taxon>
        <taxon>Streptophyta</taxon>
        <taxon>Embryophyta</taxon>
        <taxon>Tracheophyta</taxon>
        <taxon>Spermatophyta</taxon>
        <taxon>Magnoliopsida</taxon>
        <taxon>Liliopsida</taxon>
        <taxon>Poales</taxon>
        <taxon>Poaceae</taxon>
        <taxon>PACMAD clade</taxon>
        <taxon>Panicoideae</taxon>
        <taxon>Panicodae</taxon>
        <taxon>Paniceae</taxon>
        <taxon>Cenchrinae</taxon>
        <taxon>Setaria</taxon>
    </lineage>
</organism>
<dbReference type="AlphaFoldDB" id="A0A368PTT9"/>
<evidence type="ECO:0000313" key="2">
    <source>
        <dbReference type="EMBL" id="RCV08390.1"/>
    </source>
</evidence>
<accession>A0A368PTT9</accession>
<reference evidence="2" key="2">
    <citation type="submission" date="2015-07" db="EMBL/GenBank/DDBJ databases">
        <authorList>
            <person name="Noorani M."/>
        </authorList>
    </citation>
    <scope>NUCLEOTIDE SEQUENCE</scope>
    <source>
        <strain evidence="2">Yugu1</strain>
    </source>
</reference>
<feature type="region of interest" description="Disordered" evidence="1">
    <location>
        <begin position="1"/>
        <end position="65"/>
    </location>
</feature>